<dbReference type="AlphaFoldDB" id="A0AAN8XNV5"/>
<dbReference type="EMBL" id="JAXCGZ010001927">
    <property type="protein sequence ID" value="KAK7084993.1"/>
    <property type="molecule type" value="Genomic_DNA"/>
</dbReference>
<name>A0AAN8XNV5_HALRR</name>
<comment type="caution">
    <text evidence="2">The sequence shown here is derived from an EMBL/GenBank/DDBJ whole genome shotgun (WGS) entry which is preliminary data.</text>
</comment>
<sequence length="161" mass="18823">MRRGSCLSILLIATICFFSLTSMWQNSDVSQIEEEPANILKKDNEYNVNFPQPQETFKENLPFRYFDAKSLYQTEGIVTRSLNQYEMAMVTKAKEVVQEKLENLKPDSSFVNGRYRWLPDGVEYDLLYRESTTLDTTRVSLFQKLEVPKVIMSREINKNTV</sequence>
<protein>
    <submittedName>
        <fullName evidence="2">Uncharacterized protein</fullName>
    </submittedName>
</protein>
<proteinExistence type="predicted"/>
<gene>
    <name evidence="2" type="ORF">SK128_004630</name>
</gene>
<accession>A0AAN8XNV5</accession>
<evidence type="ECO:0000256" key="1">
    <source>
        <dbReference type="SAM" id="SignalP"/>
    </source>
</evidence>
<reference evidence="2 3" key="1">
    <citation type="submission" date="2023-11" db="EMBL/GenBank/DDBJ databases">
        <title>Halocaridina rubra genome assembly.</title>
        <authorList>
            <person name="Smith C."/>
        </authorList>
    </citation>
    <scope>NUCLEOTIDE SEQUENCE [LARGE SCALE GENOMIC DNA]</scope>
    <source>
        <strain evidence="2">EP-1</strain>
        <tissue evidence="2">Whole</tissue>
    </source>
</reference>
<keyword evidence="3" id="KW-1185">Reference proteome</keyword>
<evidence type="ECO:0000313" key="3">
    <source>
        <dbReference type="Proteomes" id="UP001381693"/>
    </source>
</evidence>
<keyword evidence="1" id="KW-0732">Signal</keyword>
<evidence type="ECO:0000313" key="2">
    <source>
        <dbReference type="EMBL" id="KAK7084993.1"/>
    </source>
</evidence>
<organism evidence="2 3">
    <name type="scientific">Halocaridina rubra</name>
    <name type="common">Hawaiian red shrimp</name>
    <dbReference type="NCBI Taxonomy" id="373956"/>
    <lineage>
        <taxon>Eukaryota</taxon>
        <taxon>Metazoa</taxon>
        <taxon>Ecdysozoa</taxon>
        <taxon>Arthropoda</taxon>
        <taxon>Crustacea</taxon>
        <taxon>Multicrustacea</taxon>
        <taxon>Malacostraca</taxon>
        <taxon>Eumalacostraca</taxon>
        <taxon>Eucarida</taxon>
        <taxon>Decapoda</taxon>
        <taxon>Pleocyemata</taxon>
        <taxon>Caridea</taxon>
        <taxon>Atyoidea</taxon>
        <taxon>Atyidae</taxon>
        <taxon>Halocaridina</taxon>
    </lineage>
</organism>
<feature type="chain" id="PRO_5043005220" evidence="1">
    <location>
        <begin position="24"/>
        <end position="161"/>
    </location>
</feature>
<feature type="signal peptide" evidence="1">
    <location>
        <begin position="1"/>
        <end position="23"/>
    </location>
</feature>
<dbReference type="Proteomes" id="UP001381693">
    <property type="component" value="Unassembled WGS sequence"/>
</dbReference>